<dbReference type="Proteomes" id="UP000615446">
    <property type="component" value="Unassembled WGS sequence"/>
</dbReference>
<sequence>MGRDKRKPAWEHYNYEDKKEPHPRVECKYCSKEYKRGVPERMQNHLDRCKKAPKNAKSSCDNDGMSKNEQNSLEVSLVKALSSAKVDPSFVEDQNVIEFFKKLRPSFTLPNREKVNKLELSIGRHQNTDTCPYTQTEYNPNHQTQTHQTQQTESSPYHQTQIQQTDSNPNHQTQTQQTESNPNHQTQTQQTESNPNHQTQTQQTESNPNYHSHYSYSHIPTQSNDYFEWLLYNIQ</sequence>
<keyword evidence="4" id="KW-0862">Zinc</keyword>
<keyword evidence="3 8" id="KW-0863">Zinc-finger</keyword>
<dbReference type="OrthoDB" id="2304973at2759"/>
<dbReference type="GO" id="GO:0008270">
    <property type="term" value="F:zinc ion binding"/>
    <property type="evidence" value="ECO:0007669"/>
    <property type="project" value="UniProtKB-KW"/>
</dbReference>
<evidence type="ECO:0000313" key="12">
    <source>
        <dbReference type="Proteomes" id="UP000615446"/>
    </source>
</evidence>
<dbReference type="EMBL" id="BLAL01000319">
    <property type="protein sequence ID" value="GET03290.1"/>
    <property type="molecule type" value="Genomic_DNA"/>
</dbReference>
<name>A0A8H3MI67_9GLOM</name>
<evidence type="ECO:0000256" key="2">
    <source>
        <dbReference type="ARBA" id="ARBA00022723"/>
    </source>
</evidence>
<evidence type="ECO:0000259" key="10">
    <source>
        <dbReference type="PROSITE" id="PS50808"/>
    </source>
</evidence>
<evidence type="ECO:0000256" key="9">
    <source>
        <dbReference type="SAM" id="MobiDB-lite"/>
    </source>
</evidence>
<keyword evidence="6" id="KW-0804">Transcription</keyword>
<evidence type="ECO:0000313" key="11">
    <source>
        <dbReference type="EMBL" id="GET03290.1"/>
    </source>
</evidence>
<dbReference type="PANTHER" id="PTHR46481:SF10">
    <property type="entry name" value="ZINC FINGER BED DOMAIN-CONTAINING PROTEIN 39"/>
    <property type="match status" value="1"/>
</dbReference>
<evidence type="ECO:0000256" key="6">
    <source>
        <dbReference type="ARBA" id="ARBA00023163"/>
    </source>
</evidence>
<dbReference type="InterPro" id="IPR052035">
    <property type="entry name" value="ZnF_BED_domain_contain"/>
</dbReference>
<feature type="compositionally biased region" description="Polar residues" evidence="9">
    <location>
        <begin position="126"/>
        <end position="141"/>
    </location>
</feature>
<organism evidence="11 12">
    <name type="scientific">Rhizophagus clarus</name>
    <dbReference type="NCBI Taxonomy" id="94130"/>
    <lineage>
        <taxon>Eukaryota</taxon>
        <taxon>Fungi</taxon>
        <taxon>Fungi incertae sedis</taxon>
        <taxon>Mucoromycota</taxon>
        <taxon>Glomeromycotina</taxon>
        <taxon>Glomeromycetes</taxon>
        <taxon>Glomerales</taxon>
        <taxon>Glomeraceae</taxon>
        <taxon>Rhizophagus</taxon>
    </lineage>
</organism>
<evidence type="ECO:0000256" key="7">
    <source>
        <dbReference type="ARBA" id="ARBA00023242"/>
    </source>
</evidence>
<dbReference type="GO" id="GO:0005634">
    <property type="term" value="C:nucleus"/>
    <property type="evidence" value="ECO:0007669"/>
    <property type="project" value="UniProtKB-SubCell"/>
</dbReference>
<feature type="domain" description="BED-type" evidence="10">
    <location>
        <begin position="4"/>
        <end position="56"/>
    </location>
</feature>
<keyword evidence="7" id="KW-0539">Nucleus</keyword>
<feature type="region of interest" description="Disordered" evidence="9">
    <location>
        <begin position="126"/>
        <end position="219"/>
    </location>
</feature>
<feature type="compositionally biased region" description="Polar residues" evidence="9">
    <location>
        <begin position="153"/>
        <end position="209"/>
    </location>
</feature>
<comment type="subcellular location">
    <subcellularLocation>
        <location evidence="1">Nucleus</location>
    </subcellularLocation>
</comment>
<dbReference type="PROSITE" id="PS50808">
    <property type="entry name" value="ZF_BED"/>
    <property type="match status" value="1"/>
</dbReference>
<keyword evidence="2" id="KW-0479">Metal-binding</keyword>
<dbReference type="PANTHER" id="PTHR46481">
    <property type="entry name" value="ZINC FINGER BED DOMAIN-CONTAINING PROTEIN 4"/>
    <property type="match status" value="1"/>
</dbReference>
<dbReference type="InterPro" id="IPR003656">
    <property type="entry name" value="Znf_BED"/>
</dbReference>
<feature type="region of interest" description="Disordered" evidence="9">
    <location>
        <begin position="1"/>
        <end position="20"/>
    </location>
</feature>
<feature type="region of interest" description="Disordered" evidence="9">
    <location>
        <begin position="49"/>
        <end position="69"/>
    </location>
</feature>
<reference evidence="11" key="1">
    <citation type="submission" date="2019-10" db="EMBL/GenBank/DDBJ databases">
        <title>Conservation and host-specific expression of non-tandemly repeated heterogenous ribosome RNA gene in arbuscular mycorrhizal fungi.</title>
        <authorList>
            <person name="Maeda T."/>
            <person name="Kobayashi Y."/>
            <person name="Nakagawa T."/>
            <person name="Ezawa T."/>
            <person name="Yamaguchi K."/>
            <person name="Bino T."/>
            <person name="Nishimoto Y."/>
            <person name="Shigenobu S."/>
            <person name="Kawaguchi M."/>
        </authorList>
    </citation>
    <scope>NUCLEOTIDE SEQUENCE</scope>
    <source>
        <strain evidence="11">HR1</strain>
    </source>
</reference>
<keyword evidence="5" id="KW-0805">Transcription regulation</keyword>
<evidence type="ECO:0000256" key="1">
    <source>
        <dbReference type="ARBA" id="ARBA00004123"/>
    </source>
</evidence>
<comment type="caution">
    <text evidence="11">The sequence shown here is derived from an EMBL/GenBank/DDBJ whole genome shotgun (WGS) entry which is preliminary data.</text>
</comment>
<feature type="compositionally biased region" description="Polar residues" evidence="9">
    <location>
        <begin position="56"/>
        <end position="69"/>
    </location>
</feature>
<evidence type="ECO:0000256" key="5">
    <source>
        <dbReference type="ARBA" id="ARBA00023015"/>
    </source>
</evidence>
<evidence type="ECO:0000256" key="4">
    <source>
        <dbReference type="ARBA" id="ARBA00022833"/>
    </source>
</evidence>
<evidence type="ECO:0000256" key="3">
    <source>
        <dbReference type="ARBA" id="ARBA00022771"/>
    </source>
</evidence>
<accession>A0A8H3MI67</accession>
<gene>
    <name evidence="11" type="ORF">RCL2_002963400</name>
</gene>
<feature type="compositionally biased region" description="Low complexity" evidence="9">
    <location>
        <begin position="142"/>
        <end position="152"/>
    </location>
</feature>
<proteinExistence type="predicted"/>
<protein>
    <recommendedName>
        <fullName evidence="10">BED-type domain-containing protein</fullName>
    </recommendedName>
</protein>
<evidence type="ECO:0000256" key="8">
    <source>
        <dbReference type="PROSITE-ProRule" id="PRU00027"/>
    </source>
</evidence>
<dbReference type="GO" id="GO:0003677">
    <property type="term" value="F:DNA binding"/>
    <property type="evidence" value="ECO:0007669"/>
    <property type="project" value="InterPro"/>
</dbReference>
<dbReference type="AlphaFoldDB" id="A0A8H3MI67"/>